<sequence length="249" mass="28111">MDFEKWQLSCSGGTTNSNNWCSDLRRCLELPSLEWFSFHLRREWGPVTLGAIPKLRRLSIGAYQYYSTIGHLLTILGPQLDHIDLDISGSGLAQDEIEQLVMVIQRHASRVRTLAIQSYHIPSTPFIDDLVAHLPCLLHLHCGYGSYSNAIFDRLPRGLRTLQLEGTYRHPFPVQDAIKVLDRVRQGQSELDALSVVVQSDHAELADLASACTRSEVRFRVLKLEKVDILSMGVTHDTCAPFEPSRLFS</sequence>
<dbReference type="Proteomes" id="UP000287166">
    <property type="component" value="Unassembled WGS sequence"/>
</dbReference>
<reference evidence="1 2" key="1">
    <citation type="journal article" date="2018" name="Sci. Rep.">
        <title>Genome sequence of the cauliflower mushroom Sparassis crispa (Hanabiratake) and its association with beneficial usage.</title>
        <authorList>
            <person name="Kiyama R."/>
            <person name="Furutani Y."/>
            <person name="Kawaguchi K."/>
            <person name="Nakanishi T."/>
        </authorList>
    </citation>
    <scope>NUCLEOTIDE SEQUENCE [LARGE SCALE GENOMIC DNA]</scope>
</reference>
<accession>A0A401GMA3</accession>
<comment type="caution">
    <text evidence="1">The sequence shown here is derived from an EMBL/GenBank/DDBJ whole genome shotgun (WGS) entry which is preliminary data.</text>
</comment>
<dbReference type="GeneID" id="38780264"/>
<dbReference type="OrthoDB" id="2742110at2759"/>
<evidence type="ECO:0000313" key="1">
    <source>
        <dbReference type="EMBL" id="GBE83347.1"/>
    </source>
</evidence>
<dbReference type="STRING" id="139825.A0A401GMA3"/>
<dbReference type="EMBL" id="BFAD01000005">
    <property type="protein sequence ID" value="GBE83347.1"/>
    <property type="molecule type" value="Genomic_DNA"/>
</dbReference>
<evidence type="ECO:0008006" key="3">
    <source>
        <dbReference type="Google" id="ProtNLM"/>
    </source>
</evidence>
<keyword evidence="2" id="KW-1185">Reference proteome</keyword>
<organism evidence="1 2">
    <name type="scientific">Sparassis crispa</name>
    <dbReference type="NCBI Taxonomy" id="139825"/>
    <lineage>
        <taxon>Eukaryota</taxon>
        <taxon>Fungi</taxon>
        <taxon>Dikarya</taxon>
        <taxon>Basidiomycota</taxon>
        <taxon>Agaricomycotina</taxon>
        <taxon>Agaricomycetes</taxon>
        <taxon>Polyporales</taxon>
        <taxon>Sparassidaceae</taxon>
        <taxon>Sparassis</taxon>
    </lineage>
</organism>
<dbReference type="SUPFAM" id="SSF52047">
    <property type="entry name" value="RNI-like"/>
    <property type="match status" value="1"/>
</dbReference>
<dbReference type="AlphaFoldDB" id="A0A401GMA3"/>
<dbReference type="RefSeq" id="XP_027614260.1">
    <property type="nucleotide sequence ID" value="XM_027758459.1"/>
</dbReference>
<name>A0A401GMA3_9APHY</name>
<proteinExistence type="predicted"/>
<gene>
    <name evidence="1" type="ORF">SCP_0503950</name>
</gene>
<dbReference type="InParanoid" id="A0A401GMA3"/>
<evidence type="ECO:0000313" key="2">
    <source>
        <dbReference type="Proteomes" id="UP000287166"/>
    </source>
</evidence>
<protein>
    <recommendedName>
        <fullName evidence="3">F-box domain-containing protein</fullName>
    </recommendedName>
</protein>